<dbReference type="SUPFAM" id="SSF52540">
    <property type="entry name" value="P-loop containing nucleoside triphosphate hydrolases"/>
    <property type="match status" value="1"/>
</dbReference>
<dbReference type="Proteomes" id="UP001501011">
    <property type="component" value="Unassembled WGS sequence"/>
</dbReference>
<dbReference type="InterPro" id="IPR010623">
    <property type="entry name" value="IcmF_C"/>
</dbReference>
<dbReference type="InterPro" id="IPR053156">
    <property type="entry name" value="T6SS_TssM-like"/>
</dbReference>
<dbReference type="NCBIfam" id="TIGR03348">
    <property type="entry name" value="VI_IcmF"/>
    <property type="match status" value="1"/>
</dbReference>
<reference evidence="6" key="1">
    <citation type="journal article" date="2019" name="Int. J. Syst. Evol. Microbiol.">
        <title>The Global Catalogue of Microorganisms (GCM) 10K type strain sequencing project: providing services to taxonomists for standard genome sequencing and annotation.</title>
        <authorList>
            <consortium name="The Broad Institute Genomics Platform"/>
            <consortium name="The Broad Institute Genome Sequencing Center for Infectious Disease"/>
            <person name="Wu L."/>
            <person name="Ma J."/>
        </authorList>
    </citation>
    <scope>NUCLEOTIDE SEQUENCE [LARGE SCALE GENOMIC DNA]</scope>
    <source>
        <strain evidence="6">JCM 17728</strain>
    </source>
</reference>
<proteinExistence type="predicted"/>
<gene>
    <name evidence="5" type="primary">tssM</name>
    <name evidence="5" type="ORF">GCM10023151_11260</name>
</gene>
<feature type="domain" description="Type VI secretion system component TssM1 N-terminal" evidence="4">
    <location>
        <begin position="198"/>
        <end position="456"/>
    </location>
</feature>
<evidence type="ECO:0000259" key="3">
    <source>
        <dbReference type="Pfam" id="PF06761"/>
    </source>
</evidence>
<name>A0ABP8IJW5_9GAMM</name>
<dbReference type="PANTHER" id="PTHR36153:SF1">
    <property type="entry name" value="TYPE VI SECRETION SYSTEM COMPONENT TSSM1"/>
    <property type="match status" value="1"/>
</dbReference>
<feature type="transmembrane region" description="Helical" evidence="1">
    <location>
        <begin position="451"/>
        <end position="469"/>
    </location>
</feature>
<evidence type="ECO:0000313" key="5">
    <source>
        <dbReference type="EMBL" id="GAA4359919.1"/>
    </source>
</evidence>
<feature type="domain" description="IcmF-related" evidence="3">
    <location>
        <begin position="510"/>
        <end position="808"/>
    </location>
</feature>
<evidence type="ECO:0000259" key="4">
    <source>
        <dbReference type="Pfam" id="PF14331"/>
    </source>
</evidence>
<dbReference type="Pfam" id="PF06761">
    <property type="entry name" value="IcmF-related"/>
    <property type="match status" value="1"/>
</dbReference>
<keyword evidence="1" id="KW-0472">Membrane</keyword>
<evidence type="ECO:0000256" key="1">
    <source>
        <dbReference type="SAM" id="Phobius"/>
    </source>
</evidence>
<keyword evidence="6" id="KW-1185">Reference proteome</keyword>
<dbReference type="InterPro" id="IPR025743">
    <property type="entry name" value="TssM1_N"/>
</dbReference>
<dbReference type="Pfam" id="PF06744">
    <property type="entry name" value="IcmF_C"/>
    <property type="match status" value="1"/>
</dbReference>
<dbReference type="RefSeq" id="WP_345292224.1">
    <property type="nucleotide sequence ID" value="NZ_BAABFV010000001.1"/>
</dbReference>
<accession>A0ABP8IJW5</accession>
<protein>
    <submittedName>
        <fullName evidence="5">Type VI secretion system membrane subunit TssM</fullName>
    </submittedName>
</protein>
<feature type="transmembrane region" description="Helical" evidence="1">
    <location>
        <begin position="16"/>
        <end position="37"/>
    </location>
</feature>
<dbReference type="PANTHER" id="PTHR36153">
    <property type="entry name" value="INNER MEMBRANE PROTEIN-RELATED"/>
    <property type="match status" value="1"/>
</dbReference>
<sequence length="1190" mass="136450">MRKILKALKAFFTNKWVVAVLVIAAVVALIWFGGPLISIADVKPLESDVARLATLFVMAMIWALYNFFQKSKANKNNKKLVESMVEQPLEDDEHEKLSKEEVDVLQDRMKQALSVLEKNKLNGKNIYQLPWFVMIGPPGVGKTTTIMNSGVRLPLKDSMGGEPVKGVGGTRNCDWWFTNDAVLLDTAGRYTTQDSYEEVDSRAWHGFLNLLKDTRPMRPVNGAILAISLAEIAGQTQTERNDHAQAIRQRIQELKVHLGVNVPVYVMLTKADLLAGFEETFDDLNKEEREQVFGFTFDIDNNDHEKGAIGNFNRYFVELIKDVEARVLKRLQQERDAERKAAIFNFPRQLRMAQKGIDDFLKEVFLQNRYEEPFVLRGIYLVSATQEGSPIDRISSNLSKNFGFKLKAHKNGDNTGKGYFIKKVFTDLIFRESELVGTNIRYERRQQLFRYIGYAACVLVSVLASYLWINSYYNNQNLIEHTDQLVEQYDTVTEGGLETDSNILELNDGLNVLRQFPEGYAPEKEAPVSMRFGLYQGSKFGSQAREAYQKALKNFFGPYLQSSIEGELANAEDNTDYLYEMLRLYLMFYETEHMSHQDIKNFFGLFLKREHGGELNNQFREDMQQHLSSYLELKIPFPKRDIKLVNYAQGKLNDVSLVDRAYARLKEEYRDAMPSFQLSNNIPLNMQQYFYRKSGKSLEEGIPGLFTYAGYHGVFKSESEKITKLLAEESWVLPDQQIETLDNRQITKLRLEVQNKYFQDYIYKWRNLINDIEIQEFSTPAQGALMLEDLTGVNSPIKRIFSAVRDNVMLSKEEGGGVNDMAKMANNTPEGLRQTKVGNRVARMNRMMPKNMDAYSQEENPEKVVDRAFVDIVDFVGKDSDEPARLDTTLDSMKDLKSFLESISNANNKAEKTYKATSSPEAATVINNIGMQSRSTPKPMNKWLTKIEESGKTLTTSGTYSYLNNTWRSELLPECRRAIEGRYPVDKSSAQEITLDDFSRFFGYYGKMDSFFNQHLKVFVDTSTSPWKLHRDIGISRNSLRQFERAKKIRETFFAKGSEQPNIKFSLKPTSLSVNVKQFFLEMEGQVLSYRHGPARQYSMRWPGPDSSGLATVTFTPASGFKNEVIQGKGFWSLFRLLDKGDVRESVSYDKFFVEFKEGDYSAILELQANSVKNPFYKSVLEGFRCPSNL</sequence>
<dbReference type="InterPro" id="IPR017731">
    <property type="entry name" value="TssM1-like"/>
</dbReference>
<dbReference type="Gene3D" id="3.40.50.300">
    <property type="entry name" value="P-loop containing nucleotide triphosphate hydrolases"/>
    <property type="match status" value="1"/>
</dbReference>
<feature type="domain" description="Type VI secretion system IcmF C-terminal" evidence="2">
    <location>
        <begin position="1065"/>
        <end position="1171"/>
    </location>
</feature>
<dbReference type="InterPro" id="IPR009612">
    <property type="entry name" value="IcmF-rel"/>
</dbReference>
<dbReference type="Pfam" id="PF14331">
    <property type="entry name" value="IcmF-related_N"/>
    <property type="match status" value="1"/>
</dbReference>
<evidence type="ECO:0000259" key="2">
    <source>
        <dbReference type="Pfam" id="PF06744"/>
    </source>
</evidence>
<keyword evidence="1" id="KW-1133">Transmembrane helix</keyword>
<organism evidence="5 6">
    <name type="scientific">Kangiella marina</name>
    <dbReference type="NCBI Taxonomy" id="1079178"/>
    <lineage>
        <taxon>Bacteria</taxon>
        <taxon>Pseudomonadati</taxon>
        <taxon>Pseudomonadota</taxon>
        <taxon>Gammaproteobacteria</taxon>
        <taxon>Kangiellales</taxon>
        <taxon>Kangiellaceae</taxon>
        <taxon>Kangiella</taxon>
    </lineage>
</organism>
<evidence type="ECO:0000313" key="6">
    <source>
        <dbReference type="Proteomes" id="UP001501011"/>
    </source>
</evidence>
<comment type="caution">
    <text evidence="5">The sequence shown here is derived from an EMBL/GenBank/DDBJ whole genome shotgun (WGS) entry which is preliminary data.</text>
</comment>
<keyword evidence="1" id="KW-0812">Transmembrane</keyword>
<dbReference type="CDD" id="cd00882">
    <property type="entry name" value="Ras_like_GTPase"/>
    <property type="match status" value="1"/>
</dbReference>
<dbReference type="InterPro" id="IPR027417">
    <property type="entry name" value="P-loop_NTPase"/>
</dbReference>
<feature type="transmembrane region" description="Helical" evidence="1">
    <location>
        <begin position="49"/>
        <end position="68"/>
    </location>
</feature>
<dbReference type="EMBL" id="BAABFV010000001">
    <property type="protein sequence ID" value="GAA4359919.1"/>
    <property type="molecule type" value="Genomic_DNA"/>
</dbReference>